<keyword evidence="1" id="KW-0732">Signal</keyword>
<dbReference type="AlphaFoldDB" id="A0A927CJJ7"/>
<dbReference type="Pfam" id="PF03663">
    <property type="entry name" value="Glyco_hydro_76"/>
    <property type="match status" value="1"/>
</dbReference>
<dbReference type="EMBL" id="JACXIY010000002">
    <property type="protein sequence ID" value="MBD2867366.1"/>
    <property type="molecule type" value="Genomic_DNA"/>
</dbReference>
<comment type="caution">
    <text evidence="2">The sequence shown here is derived from an EMBL/GenBank/DDBJ whole genome shotgun (WGS) entry which is preliminary data.</text>
</comment>
<dbReference type="SUPFAM" id="SSF48208">
    <property type="entry name" value="Six-hairpin glycosidases"/>
    <property type="match status" value="1"/>
</dbReference>
<evidence type="ECO:0000256" key="1">
    <source>
        <dbReference type="SAM" id="SignalP"/>
    </source>
</evidence>
<protein>
    <submittedName>
        <fullName evidence="2">AGE family epimerase/isomerase</fullName>
    </submittedName>
</protein>
<dbReference type="GO" id="GO:0005975">
    <property type="term" value="P:carbohydrate metabolic process"/>
    <property type="evidence" value="ECO:0007669"/>
    <property type="project" value="InterPro"/>
</dbReference>
<sequence>MRILLAGSFFLAGCAGGATAKYGDAAEWAEQKLIAHYWNGDANFMNNAYPYAEEREGHLNYWWKAHAVDAMVDGYERTGDEAYLTKAEDIVKGIIKRNGSLFNEFYDDMEWLALSALRLYDAGGSETVKNYVLKLWGDIKTAWWEDDLGGMAWKKDQRHNRNACSNGPAAILAVRLYERFGEQEDLAWAKKIFDWEKEHLVDPVSGNVYDGLVLGEDGVIDVNEDWVFTYNQGTYIGAAVELYKLTKDEAYLADAEKTAAAATARHVDEATGVMKDEGSGDGGLFKGILIRYLANLYEAGGNDDIKQMIYDNADALLEKGSTEEIGLFGTAWDRPHAEPLDLTVQLSGVFLLEAAAKLERMGRE</sequence>
<dbReference type="Gene3D" id="1.50.10.20">
    <property type="match status" value="1"/>
</dbReference>
<feature type="signal peptide" evidence="1">
    <location>
        <begin position="1"/>
        <end position="20"/>
    </location>
</feature>
<proteinExistence type="predicted"/>
<gene>
    <name evidence="2" type="ORF">IDH41_02165</name>
</gene>
<dbReference type="InterPro" id="IPR014512">
    <property type="entry name" value="O_gly_hydro"/>
</dbReference>
<name>A0A927CJJ7_9BACL</name>
<dbReference type="InterPro" id="IPR053169">
    <property type="entry name" value="MUG_Protein"/>
</dbReference>
<dbReference type="PANTHER" id="PTHR47791:SF3">
    <property type="entry name" value="MEIOTICALLY UP-REGULATED GENE 191 PROTEIN"/>
    <property type="match status" value="1"/>
</dbReference>
<dbReference type="RefSeq" id="WP_190857869.1">
    <property type="nucleotide sequence ID" value="NZ_JACXIY010000002.1"/>
</dbReference>
<dbReference type="PIRSF" id="PIRSF021505">
    <property type="entry name" value="O_gly_hdrol"/>
    <property type="match status" value="1"/>
</dbReference>
<accession>A0A927CJJ7</accession>
<dbReference type="InterPro" id="IPR005198">
    <property type="entry name" value="Glyco_hydro_76"/>
</dbReference>
<dbReference type="Proteomes" id="UP000632125">
    <property type="component" value="Unassembled WGS sequence"/>
</dbReference>
<organism evidence="2 3">
    <name type="scientific">Paenibacillus arenilitoris</name>
    <dbReference type="NCBI Taxonomy" id="2772299"/>
    <lineage>
        <taxon>Bacteria</taxon>
        <taxon>Bacillati</taxon>
        <taxon>Bacillota</taxon>
        <taxon>Bacilli</taxon>
        <taxon>Bacillales</taxon>
        <taxon>Paenibacillaceae</taxon>
        <taxon>Paenibacillus</taxon>
    </lineage>
</organism>
<keyword evidence="3" id="KW-1185">Reference proteome</keyword>
<evidence type="ECO:0000313" key="3">
    <source>
        <dbReference type="Proteomes" id="UP000632125"/>
    </source>
</evidence>
<evidence type="ECO:0000313" key="2">
    <source>
        <dbReference type="EMBL" id="MBD2867366.1"/>
    </source>
</evidence>
<dbReference type="PANTHER" id="PTHR47791">
    <property type="entry name" value="MEIOTICALLY UP-REGULATED GENE 191 PROTEIN"/>
    <property type="match status" value="1"/>
</dbReference>
<dbReference type="InterPro" id="IPR008928">
    <property type="entry name" value="6-hairpin_glycosidase_sf"/>
</dbReference>
<feature type="chain" id="PRO_5036812008" evidence="1">
    <location>
        <begin position="21"/>
        <end position="364"/>
    </location>
</feature>
<reference evidence="2" key="1">
    <citation type="submission" date="2020-09" db="EMBL/GenBank/DDBJ databases">
        <title>A novel bacterium of genus Paenibacillus, isolated from South China Sea.</title>
        <authorList>
            <person name="Huang H."/>
            <person name="Mo K."/>
            <person name="Hu Y."/>
        </authorList>
    </citation>
    <scope>NUCLEOTIDE SEQUENCE</scope>
    <source>
        <strain evidence="2">IB182493</strain>
    </source>
</reference>